<reference evidence="2" key="1">
    <citation type="journal article" date="2019" name="Int. J. Syst. Evol. Microbiol.">
        <title>The Global Catalogue of Microorganisms (GCM) 10K type strain sequencing project: providing services to taxonomists for standard genome sequencing and annotation.</title>
        <authorList>
            <consortium name="The Broad Institute Genomics Platform"/>
            <consortium name="The Broad Institute Genome Sequencing Center for Infectious Disease"/>
            <person name="Wu L."/>
            <person name="Ma J."/>
        </authorList>
    </citation>
    <scope>NUCLEOTIDE SEQUENCE [LARGE SCALE GENOMIC DNA]</scope>
    <source>
        <strain evidence="2">CCUG 54822</strain>
    </source>
</reference>
<dbReference type="RefSeq" id="WP_382398698.1">
    <property type="nucleotide sequence ID" value="NZ_JBHTNH010000008.1"/>
</dbReference>
<evidence type="ECO:0000313" key="1">
    <source>
        <dbReference type="EMBL" id="MFD1361278.1"/>
    </source>
</evidence>
<sequence length="62" mass="7048">MKRILFFALLGKEAFLWRVAPTVIINGKPRNFGYSDFQRKGRTAPIAGVNNTFPLIPKGYLH</sequence>
<comment type="caution">
    <text evidence="1">The sequence shown here is derived from an EMBL/GenBank/DDBJ whole genome shotgun (WGS) entry which is preliminary data.</text>
</comment>
<gene>
    <name evidence="1" type="ORF">ACFQ4A_06295</name>
</gene>
<dbReference type="Proteomes" id="UP001597178">
    <property type="component" value="Unassembled WGS sequence"/>
</dbReference>
<dbReference type="EMBL" id="JBHTNH010000008">
    <property type="protein sequence ID" value="MFD1361278.1"/>
    <property type="molecule type" value="Genomic_DNA"/>
</dbReference>
<keyword evidence="2" id="KW-1185">Reference proteome</keyword>
<name>A0ABW3ZSW5_9BACI</name>
<protein>
    <submittedName>
        <fullName evidence="1">Uncharacterized protein</fullName>
    </submittedName>
</protein>
<organism evidence="1 2">
    <name type="scientific">Lentibacillus salinarum</name>
    <dbReference type="NCBI Taxonomy" id="446820"/>
    <lineage>
        <taxon>Bacteria</taxon>
        <taxon>Bacillati</taxon>
        <taxon>Bacillota</taxon>
        <taxon>Bacilli</taxon>
        <taxon>Bacillales</taxon>
        <taxon>Bacillaceae</taxon>
        <taxon>Lentibacillus</taxon>
    </lineage>
</organism>
<accession>A0ABW3ZSW5</accession>
<evidence type="ECO:0000313" key="2">
    <source>
        <dbReference type="Proteomes" id="UP001597178"/>
    </source>
</evidence>
<proteinExistence type="predicted"/>